<name>A0A1I0QWN4_9RHOB</name>
<proteinExistence type="predicted"/>
<dbReference type="InterPro" id="IPR006750">
    <property type="entry name" value="YdcZ"/>
</dbReference>
<sequence length="149" mass="15140">MPTATQSAAIMLTAGIGIPVLAALNAALGQRMGSPIAAGMILFLVALLTAGVVFLFSGGSLRGAVGSPPHLFFAGCLVAFYVLTITWVAPSFGVGNAVFFVLLGQLISAAAIDHYGLFGAQPSPLSFWRLSGIAVMGLGVFLTQIAGRS</sequence>
<evidence type="ECO:0000313" key="2">
    <source>
        <dbReference type="EMBL" id="SEW31883.1"/>
    </source>
</evidence>
<feature type="transmembrane region" description="Helical" evidence="1">
    <location>
        <begin position="6"/>
        <end position="24"/>
    </location>
</feature>
<feature type="transmembrane region" description="Helical" evidence="1">
    <location>
        <begin position="36"/>
        <end position="58"/>
    </location>
</feature>
<dbReference type="RefSeq" id="WP_091432710.1">
    <property type="nucleotide sequence ID" value="NZ_FOJB01000001.1"/>
</dbReference>
<dbReference type="PANTHER" id="PTHR34821:SF2">
    <property type="entry name" value="INNER MEMBRANE PROTEIN YDCZ"/>
    <property type="match status" value="1"/>
</dbReference>
<feature type="transmembrane region" description="Helical" evidence="1">
    <location>
        <begin position="97"/>
        <end position="115"/>
    </location>
</feature>
<feature type="transmembrane region" description="Helical" evidence="1">
    <location>
        <begin position="127"/>
        <end position="147"/>
    </location>
</feature>
<dbReference type="EMBL" id="FOJB01000001">
    <property type="protein sequence ID" value="SEW31883.1"/>
    <property type="molecule type" value="Genomic_DNA"/>
</dbReference>
<protein>
    <submittedName>
        <fullName evidence="2">Transporter family-2 protein</fullName>
    </submittedName>
</protein>
<reference evidence="2 3" key="1">
    <citation type="submission" date="2016-10" db="EMBL/GenBank/DDBJ databases">
        <authorList>
            <person name="de Groot N.N."/>
        </authorList>
    </citation>
    <scope>NUCLEOTIDE SEQUENCE [LARGE SCALE GENOMIC DNA]</scope>
    <source>
        <strain evidence="2 3">DSM 29439</strain>
    </source>
</reference>
<keyword evidence="1" id="KW-1133">Transmembrane helix</keyword>
<dbReference type="GO" id="GO:0005886">
    <property type="term" value="C:plasma membrane"/>
    <property type="evidence" value="ECO:0007669"/>
    <property type="project" value="TreeGrafter"/>
</dbReference>
<keyword evidence="1" id="KW-0812">Transmembrane</keyword>
<keyword evidence="3" id="KW-1185">Reference proteome</keyword>
<dbReference type="OrthoDB" id="7173290at2"/>
<dbReference type="Pfam" id="PF04657">
    <property type="entry name" value="DMT_YdcZ"/>
    <property type="match status" value="1"/>
</dbReference>
<keyword evidence="1" id="KW-0472">Membrane</keyword>
<evidence type="ECO:0000256" key="1">
    <source>
        <dbReference type="SAM" id="Phobius"/>
    </source>
</evidence>
<dbReference type="Proteomes" id="UP000199650">
    <property type="component" value="Unassembled WGS sequence"/>
</dbReference>
<evidence type="ECO:0000313" key="3">
    <source>
        <dbReference type="Proteomes" id="UP000199650"/>
    </source>
</evidence>
<gene>
    <name evidence="2" type="ORF">SAMN05444851_3024</name>
</gene>
<dbReference type="PANTHER" id="PTHR34821">
    <property type="entry name" value="INNER MEMBRANE PROTEIN YDCZ"/>
    <property type="match status" value="1"/>
</dbReference>
<dbReference type="AlphaFoldDB" id="A0A1I0QWN4"/>
<feature type="transmembrane region" description="Helical" evidence="1">
    <location>
        <begin position="70"/>
        <end position="90"/>
    </location>
</feature>
<dbReference type="STRING" id="1173584.SAMN05444851_3024"/>
<organism evidence="2 3">
    <name type="scientific">Aliiroseovarius sediminilitoris</name>
    <dbReference type="NCBI Taxonomy" id="1173584"/>
    <lineage>
        <taxon>Bacteria</taxon>
        <taxon>Pseudomonadati</taxon>
        <taxon>Pseudomonadota</taxon>
        <taxon>Alphaproteobacteria</taxon>
        <taxon>Rhodobacterales</taxon>
        <taxon>Paracoccaceae</taxon>
        <taxon>Aliiroseovarius</taxon>
    </lineage>
</organism>
<accession>A0A1I0QWN4</accession>